<protein>
    <submittedName>
        <fullName evidence="1">Uncharacterized protein</fullName>
    </submittedName>
</protein>
<organism evidence="1 2">
    <name type="scientific">Desertifilum tharense IPPAS B-1220</name>
    <dbReference type="NCBI Taxonomy" id="1781255"/>
    <lineage>
        <taxon>Bacteria</taxon>
        <taxon>Bacillati</taxon>
        <taxon>Cyanobacteriota</taxon>
        <taxon>Cyanophyceae</taxon>
        <taxon>Desertifilales</taxon>
        <taxon>Desertifilaceae</taxon>
        <taxon>Desertifilum</taxon>
    </lineage>
</organism>
<dbReference type="EMBL" id="CP182909">
    <property type="protein sequence ID" value="XPM66991.1"/>
    <property type="molecule type" value="Genomic_DNA"/>
</dbReference>
<name>A0ACD5H4M8_9CYAN</name>
<evidence type="ECO:0000313" key="2">
    <source>
        <dbReference type="Proteomes" id="UP000095472"/>
    </source>
</evidence>
<evidence type="ECO:0000313" key="1">
    <source>
        <dbReference type="EMBL" id="XPM66991.1"/>
    </source>
</evidence>
<keyword evidence="2" id="KW-1185">Reference proteome</keyword>
<dbReference type="Proteomes" id="UP000095472">
    <property type="component" value="Chromosome"/>
</dbReference>
<reference evidence="1 2" key="1">
    <citation type="journal article" date="2016" name="Genome Announc.">
        <title>Draft Genome Sequence of the Thermotolerant Cyanobacterium Desertifilum sp. IPPAS B-1220.</title>
        <authorList>
            <person name="Mironov K.S."/>
            <person name="Sinetova M.A."/>
            <person name="Bolatkhan K."/>
            <person name="Zayadan B.K."/>
            <person name="Ustinova V.V."/>
            <person name="Kupriyanova E.V."/>
            <person name="Skrypnik A.N."/>
            <person name="Gogoleva N.E."/>
            <person name="Gogolev Y.V."/>
            <person name="Los D.A."/>
        </authorList>
    </citation>
    <scope>NUCLEOTIDE SEQUENCE [LARGE SCALE GENOMIC DNA]</scope>
    <source>
        <strain evidence="1 2">IPPAS B-1220</strain>
    </source>
</reference>
<accession>A0ACD5H4M8</accession>
<sequence length="69" mass="7813">MNAAWYRAIKSAYRKEPIYSILFTIGAVDAAIGGTGERWGLLSFGVSLVVLTLMVRWWQAQNRQLEQPL</sequence>
<gene>
    <name evidence="1" type="ORF">BH720_018685</name>
</gene>
<proteinExistence type="predicted"/>